<reference evidence="2" key="1">
    <citation type="journal article" date="2020" name="Stud. Mycol.">
        <title>101 Dothideomycetes genomes: a test case for predicting lifestyles and emergence of pathogens.</title>
        <authorList>
            <person name="Haridas S."/>
            <person name="Albert R."/>
            <person name="Binder M."/>
            <person name="Bloem J."/>
            <person name="Labutti K."/>
            <person name="Salamov A."/>
            <person name="Andreopoulos B."/>
            <person name="Baker S."/>
            <person name="Barry K."/>
            <person name="Bills G."/>
            <person name="Bluhm B."/>
            <person name="Cannon C."/>
            <person name="Castanera R."/>
            <person name="Culley D."/>
            <person name="Daum C."/>
            <person name="Ezra D."/>
            <person name="Gonzalez J."/>
            <person name="Henrissat B."/>
            <person name="Kuo A."/>
            <person name="Liang C."/>
            <person name="Lipzen A."/>
            <person name="Lutzoni F."/>
            <person name="Magnuson J."/>
            <person name="Mondo S."/>
            <person name="Nolan M."/>
            <person name="Ohm R."/>
            <person name="Pangilinan J."/>
            <person name="Park H.-J."/>
            <person name="Ramirez L."/>
            <person name="Alfaro M."/>
            <person name="Sun H."/>
            <person name="Tritt A."/>
            <person name="Yoshinaga Y."/>
            <person name="Zwiers L.-H."/>
            <person name="Turgeon B."/>
            <person name="Goodwin S."/>
            <person name="Spatafora J."/>
            <person name="Crous P."/>
            <person name="Grigoriev I."/>
        </authorList>
    </citation>
    <scope>NUCLEOTIDE SEQUENCE</scope>
    <source>
        <strain evidence="2">CBS 269.34</strain>
    </source>
</reference>
<name>A0A6A6QG48_9PEZI</name>
<gene>
    <name evidence="2" type="ORF">BU16DRAFT_566073</name>
</gene>
<feature type="signal peptide" evidence="1">
    <location>
        <begin position="1"/>
        <end position="20"/>
    </location>
</feature>
<organism evidence="2 3">
    <name type="scientific">Lophium mytilinum</name>
    <dbReference type="NCBI Taxonomy" id="390894"/>
    <lineage>
        <taxon>Eukaryota</taxon>
        <taxon>Fungi</taxon>
        <taxon>Dikarya</taxon>
        <taxon>Ascomycota</taxon>
        <taxon>Pezizomycotina</taxon>
        <taxon>Dothideomycetes</taxon>
        <taxon>Pleosporomycetidae</taxon>
        <taxon>Mytilinidiales</taxon>
        <taxon>Mytilinidiaceae</taxon>
        <taxon>Lophium</taxon>
    </lineage>
</organism>
<dbReference type="OrthoDB" id="3790834at2759"/>
<accession>A0A6A6QG48</accession>
<keyword evidence="3" id="KW-1185">Reference proteome</keyword>
<protein>
    <submittedName>
        <fullName evidence="2">Uncharacterized protein</fullName>
    </submittedName>
</protein>
<proteinExistence type="predicted"/>
<evidence type="ECO:0000256" key="1">
    <source>
        <dbReference type="SAM" id="SignalP"/>
    </source>
</evidence>
<evidence type="ECO:0000313" key="2">
    <source>
        <dbReference type="EMBL" id="KAF2491161.1"/>
    </source>
</evidence>
<keyword evidence="1" id="KW-0732">Signal</keyword>
<sequence length="93" mass="10771">MAREAVLAILFGVLTLLVTAAGIKCKHSICCCLLGMIRRRRRMQRGDGDFEGAQPPRTEYVEYFHRPMATSPFELSRTEQLEWQRERDRDEGV</sequence>
<dbReference type="EMBL" id="MU004196">
    <property type="protein sequence ID" value="KAF2491161.1"/>
    <property type="molecule type" value="Genomic_DNA"/>
</dbReference>
<evidence type="ECO:0000313" key="3">
    <source>
        <dbReference type="Proteomes" id="UP000799750"/>
    </source>
</evidence>
<dbReference type="Proteomes" id="UP000799750">
    <property type="component" value="Unassembled WGS sequence"/>
</dbReference>
<feature type="chain" id="PRO_5025359225" evidence="1">
    <location>
        <begin position="21"/>
        <end position="93"/>
    </location>
</feature>
<dbReference type="AlphaFoldDB" id="A0A6A6QG48"/>